<evidence type="ECO:0008006" key="9">
    <source>
        <dbReference type="Google" id="ProtNLM"/>
    </source>
</evidence>
<dbReference type="InterPro" id="IPR021013">
    <property type="entry name" value="ATPase_Vma12"/>
</dbReference>
<comment type="caution">
    <text evidence="7">The sequence shown here is derived from an EMBL/GenBank/DDBJ whole genome shotgun (WGS) entry which is preliminary data.</text>
</comment>
<reference evidence="7" key="1">
    <citation type="journal article" date="2020" name="Stud. Mycol.">
        <title>101 Dothideomycetes genomes: a test case for predicting lifestyles and emergence of pathogens.</title>
        <authorList>
            <person name="Haridas S."/>
            <person name="Albert R."/>
            <person name="Binder M."/>
            <person name="Bloem J."/>
            <person name="Labutti K."/>
            <person name="Salamov A."/>
            <person name="Andreopoulos B."/>
            <person name="Baker S."/>
            <person name="Barry K."/>
            <person name="Bills G."/>
            <person name="Bluhm B."/>
            <person name="Cannon C."/>
            <person name="Castanera R."/>
            <person name="Culley D."/>
            <person name="Daum C."/>
            <person name="Ezra D."/>
            <person name="Gonzalez J."/>
            <person name="Henrissat B."/>
            <person name="Kuo A."/>
            <person name="Liang C."/>
            <person name="Lipzen A."/>
            <person name="Lutzoni F."/>
            <person name="Magnuson J."/>
            <person name="Mondo S."/>
            <person name="Nolan M."/>
            <person name="Ohm R."/>
            <person name="Pangilinan J."/>
            <person name="Park H.-J."/>
            <person name="Ramirez L."/>
            <person name="Alfaro M."/>
            <person name="Sun H."/>
            <person name="Tritt A."/>
            <person name="Yoshinaga Y."/>
            <person name="Zwiers L.-H."/>
            <person name="Turgeon B."/>
            <person name="Goodwin S."/>
            <person name="Spatafora J."/>
            <person name="Crous P."/>
            <person name="Grigoriev I."/>
        </authorList>
    </citation>
    <scope>NUCLEOTIDE SEQUENCE</scope>
    <source>
        <strain evidence="7">CBS 260.36</strain>
    </source>
</reference>
<evidence type="ECO:0000256" key="6">
    <source>
        <dbReference type="SAM" id="Phobius"/>
    </source>
</evidence>
<evidence type="ECO:0000256" key="2">
    <source>
        <dbReference type="ARBA" id="ARBA00022692"/>
    </source>
</evidence>
<dbReference type="GO" id="GO:0070072">
    <property type="term" value="P:vacuolar proton-transporting V-type ATPase complex assembly"/>
    <property type="evidence" value="ECO:0007669"/>
    <property type="project" value="InterPro"/>
</dbReference>
<feature type="transmembrane region" description="Helical" evidence="6">
    <location>
        <begin position="162"/>
        <end position="184"/>
    </location>
</feature>
<protein>
    <recommendedName>
        <fullName evidence="9">Endoplasmic reticulum-based factor for assembly of V-ATPase-domain-containing protein</fullName>
    </recommendedName>
</protein>
<dbReference type="EMBL" id="ML996086">
    <property type="protein sequence ID" value="KAF2152676.1"/>
    <property type="molecule type" value="Genomic_DNA"/>
</dbReference>
<organism evidence="7 8">
    <name type="scientific">Myriangium duriaei CBS 260.36</name>
    <dbReference type="NCBI Taxonomy" id="1168546"/>
    <lineage>
        <taxon>Eukaryota</taxon>
        <taxon>Fungi</taxon>
        <taxon>Dikarya</taxon>
        <taxon>Ascomycota</taxon>
        <taxon>Pezizomycotina</taxon>
        <taxon>Dothideomycetes</taxon>
        <taxon>Dothideomycetidae</taxon>
        <taxon>Myriangiales</taxon>
        <taxon>Myriangiaceae</taxon>
        <taxon>Myriangium</taxon>
    </lineage>
</organism>
<accession>A0A9P4J1G7</accession>
<dbReference type="Proteomes" id="UP000799439">
    <property type="component" value="Unassembled WGS sequence"/>
</dbReference>
<dbReference type="PANTHER" id="PTHR31394">
    <property type="entry name" value="TRANSMEMBRANE PROTEIN 199"/>
    <property type="match status" value="1"/>
</dbReference>
<keyword evidence="8" id="KW-1185">Reference proteome</keyword>
<evidence type="ECO:0000256" key="5">
    <source>
        <dbReference type="ARBA" id="ARBA00023136"/>
    </source>
</evidence>
<dbReference type="PANTHER" id="PTHR31394:SF1">
    <property type="entry name" value="TRANSMEMBRANE PROTEIN 199"/>
    <property type="match status" value="1"/>
</dbReference>
<evidence type="ECO:0000256" key="1">
    <source>
        <dbReference type="ARBA" id="ARBA00004477"/>
    </source>
</evidence>
<dbReference type="GO" id="GO:0005789">
    <property type="term" value="C:endoplasmic reticulum membrane"/>
    <property type="evidence" value="ECO:0007669"/>
    <property type="project" value="UniProtKB-SubCell"/>
</dbReference>
<keyword evidence="2 6" id="KW-0812">Transmembrane</keyword>
<evidence type="ECO:0000256" key="3">
    <source>
        <dbReference type="ARBA" id="ARBA00022824"/>
    </source>
</evidence>
<sequence>MVFLTITPATLRALKARAAHTGSDVLEKDGEPKLSKAAVGDPISHSQLIDLSKSLKEYQCSIDSNIDCACGLEMLLKGAKVYVPPPEEKPAKSPGYIQLMNRLREEEERRAYERMINPPSTADNMAMQGPIPNTFGASMGRAPVTVEIDEATFSDINRQMTLIINVLVTIIACSVGIWITAWHWATPARLALSLFGSGAVAVAEVVIYLGYIKRVSDAKSKEVQTMERKEVVETWVFDSTTGRKTLAGGRDETLRQRRGKHR</sequence>
<proteinExistence type="predicted"/>
<name>A0A9P4J1G7_9PEZI</name>
<comment type="subcellular location">
    <subcellularLocation>
        <location evidence="1">Endoplasmic reticulum membrane</location>
        <topology evidence="1">Multi-pass membrane protein</topology>
    </subcellularLocation>
</comment>
<feature type="transmembrane region" description="Helical" evidence="6">
    <location>
        <begin position="190"/>
        <end position="211"/>
    </location>
</feature>
<keyword evidence="5 6" id="KW-0472">Membrane</keyword>
<dbReference type="Pfam" id="PF11712">
    <property type="entry name" value="Vma12"/>
    <property type="match status" value="1"/>
</dbReference>
<keyword evidence="4 6" id="KW-1133">Transmembrane helix</keyword>
<evidence type="ECO:0000313" key="7">
    <source>
        <dbReference type="EMBL" id="KAF2152676.1"/>
    </source>
</evidence>
<dbReference type="OrthoDB" id="19981at2759"/>
<evidence type="ECO:0000313" key="8">
    <source>
        <dbReference type="Proteomes" id="UP000799439"/>
    </source>
</evidence>
<dbReference type="AlphaFoldDB" id="A0A9P4J1G7"/>
<keyword evidence="3" id="KW-0256">Endoplasmic reticulum</keyword>
<gene>
    <name evidence="7" type="ORF">K461DRAFT_256721</name>
</gene>
<evidence type="ECO:0000256" key="4">
    <source>
        <dbReference type="ARBA" id="ARBA00022989"/>
    </source>
</evidence>